<dbReference type="AlphaFoldDB" id="A0A9P5YEF5"/>
<keyword evidence="3" id="KW-0862">Zinc</keyword>
<dbReference type="InterPro" id="IPR027370">
    <property type="entry name" value="Znf-RING_euk"/>
</dbReference>
<evidence type="ECO:0000256" key="3">
    <source>
        <dbReference type="ARBA" id="ARBA00022833"/>
    </source>
</evidence>
<keyword evidence="2 4" id="KW-0863">Zinc-finger</keyword>
<name>A0A9P5YEF5_9AGAR</name>
<keyword evidence="8" id="KW-1185">Reference proteome</keyword>
<dbReference type="InterPro" id="IPR013083">
    <property type="entry name" value="Znf_RING/FYVE/PHD"/>
</dbReference>
<evidence type="ECO:0000256" key="5">
    <source>
        <dbReference type="SAM" id="MobiDB-lite"/>
    </source>
</evidence>
<feature type="region of interest" description="Disordered" evidence="5">
    <location>
        <begin position="72"/>
        <end position="95"/>
    </location>
</feature>
<evidence type="ECO:0000256" key="4">
    <source>
        <dbReference type="PROSITE-ProRule" id="PRU00175"/>
    </source>
</evidence>
<evidence type="ECO:0000313" key="8">
    <source>
        <dbReference type="Proteomes" id="UP000807353"/>
    </source>
</evidence>
<dbReference type="OrthoDB" id="3219336at2759"/>
<protein>
    <recommendedName>
        <fullName evidence="6">RING-type domain-containing protein</fullName>
    </recommendedName>
</protein>
<evidence type="ECO:0000256" key="2">
    <source>
        <dbReference type="ARBA" id="ARBA00022771"/>
    </source>
</evidence>
<proteinExistence type="predicted"/>
<feature type="domain" description="RING-type" evidence="6">
    <location>
        <begin position="153"/>
        <end position="244"/>
    </location>
</feature>
<dbReference type="Proteomes" id="UP000807353">
    <property type="component" value="Unassembled WGS sequence"/>
</dbReference>
<dbReference type="GO" id="GO:0008270">
    <property type="term" value="F:zinc ion binding"/>
    <property type="evidence" value="ECO:0007669"/>
    <property type="project" value="UniProtKB-KW"/>
</dbReference>
<dbReference type="EMBL" id="MU150237">
    <property type="protein sequence ID" value="KAF9467352.1"/>
    <property type="molecule type" value="Genomic_DNA"/>
</dbReference>
<dbReference type="PROSITE" id="PS50089">
    <property type="entry name" value="ZF_RING_2"/>
    <property type="match status" value="1"/>
</dbReference>
<evidence type="ECO:0000256" key="1">
    <source>
        <dbReference type="ARBA" id="ARBA00022723"/>
    </source>
</evidence>
<dbReference type="SUPFAM" id="SSF57850">
    <property type="entry name" value="RING/U-box"/>
    <property type="match status" value="1"/>
</dbReference>
<dbReference type="InterPro" id="IPR017907">
    <property type="entry name" value="Znf_RING_CS"/>
</dbReference>
<dbReference type="Pfam" id="PF13445">
    <property type="entry name" value="zf-RING_UBOX"/>
    <property type="match status" value="1"/>
</dbReference>
<sequence length="306" mass="34248">MMPATRASSSRQSVQPPVYSGSSSAGKYKYTDGIEISVVHSPGREERIAVKTSLAKKKKEARKPLIPIGDVIEISSDDDDRPPIAAPPSPTQKLRRQIKKLKEENDKYKQDLMKVKQELTKSHAEISELKLLPQPGKGKLILDAGQLEDNVNCEICTAKMWLPHILPECGHTFCQSCLQDWFGTTLAQFMTLHPHYNVNAPHPYAHHFQAFVGQNPYMHHAPHAAAMFAQYQQLVPQYTCPTCREVVKSRPVEDFALKALVRTVARAAGENSPERPQVVTYGGVRGRLPAPRLNGPWDKFFPKPRA</sequence>
<gene>
    <name evidence="7" type="ORF">BDZ94DRAFT_1249139</name>
</gene>
<evidence type="ECO:0000313" key="7">
    <source>
        <dbReference type="EMBL" id="KAF9467352.1"/>
    </source>
</evidence>
<keyword evidence="1" id="KW-0479">Metal-binding</keyword>
<dbReference type="PROSITE" id="PS00518">
    <property type="entry name" value="ZF_RING_1"/>
    <property type="match status" value="1"/>
</dbReference>
<comment type="caution">
    <text evidence="7">The sequence shown here is derived from an EMBL/GenBank/DDBJ whole genome shotgun (WGS) entry which is preliminary data.</text>
</comment>
<dbReference type="Gene3D" id="3.30.40.10">
    <property type="entry name" value="Zinc/RING finger domain, C3HC4 (zinc finger)"/>
    <property type="match status" value="1"/>
</dbReference>
<feature type="compositionally biased region" description="Polar residues" evidence="5">
    <location>
        <begin position="1"/>
        <end position="15"/>
    </location>
</feature>
<organism evidence="7 8">
    <name type="scientific">Collybia nuda</name>
    <dbReference type="NCBI Taxonomy" id="64659"/>
    <lineage>
        <taxon>Eukaryota</taxon>
        <taxon>Fungi</taxon>
        <taxon>Dikarya</taxon>
        <taxon>Basidiomycota</taxon>
        <taxon>Agaricomycotina</taxon>
        <taxon>Agaricomycetes</taxon>
        <taxon>Agaricomycetidae</taxon>
        <taxon>Agaricales</taxon>
        <taxon>Tricholomatineae</taxon>
        <taxon>Clitocybaceae</taxon>
        <taxon>Collybia</taxon>
    </lineage>
</organism>
<accession>A0A9P5YEF5</accession>
<dbReference type="InterPro" id="IPR001841">
    <property type="entry name" value="Znf_RING"/>
</dbReference>
<dbReference type="SMART" id="SM00184">
    <property type="entry name" value="RING"/>
    <property type="match status" value="1"/>
</dbReference>
<reference evidence="7" key="1">
    <citation type="submission" date="2020-11" db="EMBL/GenBank/DDBJ databases">
        <authorList>
            <consortium name="DOE Joint Genome Institute"/>
            <person name="Ahrendt S."/>
            <person name="Riley R."/>
            <person name="Andreopoulos W."/>
            <person name="Labutti K."/>
            <person name="Pangilinan J."/>
            <person name="Ruiz-Duenas F.J."/>
            <person name="Barrasa J.M."/>
            <person name="Sanchez-Garcia M."/>
            <person name="Camarero S."/>
            <person name="Miyauchi S."/>
            <person name="Serrano A."/>
            <person name="Linde D."/>
            <person name="Babiker R."/>
            <person name="Drula E."/>
            <person name="Ayuso-Fernandez I."/>
            <person name="Pacheco R."/>
            <person name="Padilla G."/>
            <person name="Ferreira P."/>
            <person name="Barriuso J."/>
            <person name="Kellner H."/>
            <person name="Castanera R."/>
            <person name="Alfaro M."/>
            <person name="Ramirez L."/>
            <person name="Pisabarro A.G."/>
            <person name="Kuo A."/>
            <person name="Tritt A."/>
            <person name="Lipzen A."/>
            <person name="He G."/>
            <person name="Yan M."/>
            <person name="Ng V."/>
            <person name="Cullen D."/>
            <person name="Martin F."/>
            <person name="Rosso M.-N."/>
            <person name="Henrissat B."/>
            <person name="Hibbett D."/>
            <person name="Martinez A.T."/>
            <person name="Grigoriev I.V."/>
        </authorList>
    </citation>
    <scope>NUCLEOTIDE SEQUENCE</scope>
    <source>
        <strain evidence="7">CBS 247.69</strain>
    </source>
</reference>
<evidence type="ECO:0000259" key="6">
    <source>
        <dbReference type="PROSITE" id="PS50089"/>
    </source>
</evidence>
<feature type="region of interest" description="Disordered" evidence="5">
    <location>
        <begin position="1"/>
        <end position="26"/>
    </location>
</feature>